<dbReference type="GO" id="GO:2000143">
    <property type="term" value="P:negative regulation of DNA-templated transcription initiation"/>
    <property type="evidence" value="ECO:0007669"/>
    <property type="project" value="TreeGrafter"/>
</dbReference>
<dbReference type="Gene3D" id="3.40.1550.20">
    <property type="entry name" value="Transcriptional regulator MraZ domain"/>
    <property type="match status" value="1"/>
</dbReference>
<proteinExistence type="inferred from homology"/>
<feature type="domain" description="SpoVT-AbrB" evidence="8">
    <location>
        <begin position="79"/>
        <end position="122"/>
    </location>
</feature>
<keyword evidence="6 7" id="KW-0804">Transcription</keyword>
<organism evidence="9 10">
    <name type="scientific">Candidatus Roizmanbacteria bacterium RIFCSPHIGHO2_01_FULL_39_8</name>
    <dbReference type="NCBI Taxonomy" id="1802033"/>
    <lineage>
        <taxon>Bacteria</taxon>
        <taxon>Candidatus Roizmaniibacteriota</taxon>
    </lineage>
</organism>
<comment type="subcellular location">
    <subcellularLocation>
        <location evidence="7">Cytoplasm</location>
        <location evidence="7">Nucleoid</location>
    </subcellularLocation>
</comment>
<name>A0A1F7GMS3_9BACT</name>
<evidence type="ECO:0000313" key="10">
    <source>
        <dbReference type="Proteomes" id="UP000177026"/>
    </source>
</evidence>
<evidence type="ECO:0000256" key="7">
    <source>
        <dbReference type="HAMAP-Rule" id="MF_01008"/>
    </source>
</evidence>
<protein>
    <recommendedName>
        <fullName evidence="1 7">Transcriptional regulator MraZ</fullName>
    </recommendedName>
</protein>
<dbReference type="InterPro" id="IPR003444">
    <property type="entry name" value="MraZ"/>
</dbReference>
<comment type="subunit">
    <text evidence="7">Forms oligomers.</text>
</comment>
<evidence type="ECO:0000256" key="6">
    <source>
        <dbReference type="ARBA" id="ARBA00023163"/>
    </source>
</evidence>
<dbReference type="InterPro" id="IPR020603">
    <property type="entry name" value="MraZ_dom"/>
</dbReference>
<dbReference type="AlphaFoldDB" id="A0A1F7GMS3"/>
<dbReference type="InterPro" id="IPR007159">
    <property type="entry name" value="SpoVT-AbrB_dom"/>
</dbReference>
<comment type="similarity">
    <text evidence="7">Belongs to the MraZ family.</text>
</comment>
<dbReference type="HAMAP" id="MF_01008">
    <property type="entry name" value="MraZ"/>
    <property type="match status" value="1"/>
</dbReference>
<dbReference type="GO" id="GO:0005737">
    <property type="term" value="C:cytoplasm"/>
    <property type="evidence" value="ECO:0007669"/>
    <property type="project" value="UniProtKB-UniRule"/>
</dbReference>
<dbReference type="GO" id="GO:0009295">
    <property type="term" value="C:nucleoid"/>
    <property type="evidence" value="ECO:0007669"/>
    <property type="project" value="UniProtKB-SubCell"/>
</dbReference>
<dbReference type="PANTHER" id="PTHR34701:SF1">
    <property type="entry name" value="TRANSCRIPTIONAL REGULATOR MRAZ"/>
    <property type="match status" value="1"/>
</dbReference>
<dbReference type="InterPro" id="IPR035642">
    <property type="entry name" value="MraZ_N"/>
</dbReference>
<dbReference type="InterPro" id="IPR035644">
    <property type="entry name" value="MraZ_C"/>
</dbReference>
<dbReference type="EMBL" id="MFZI01000042">
    <property type="protein sequence ID" value="OGK19792.1"/>
    <property type="molecule type" value="Genomic_DNA"/>
</dbReference>
<dbReference type="GO" id="GO:0000976">
    <property type="term" value="F:transcription cis-regulatory region binding"/>
    <property type="evidence" value="ECO:0007669"/>
    <property type="project" value="TreeGrafter"/>
</dbReference>
<keyword evidence="5 7" id="KW-0238">DNA-binding</keyword>
<dbReference type="CDD" id="cd16321">
    <property type="entry name" value="MraZ_C"/>
    <property type="match status" value="1"/>
</dbReference>
<comment type="caution">
    <text evidence="9">The sequence shown here is derived from an EMBL/GenBank/DDBJ whole genome shotgun (WGS) entry which is preliminary data.</text>
</comment>
<keyword evidence="4 7" id="KW-0805">Transcription regulation</keyword>
<dbReference type="InterPro" id="IPR037914">
    <property type="entry name" value="SpoVT-AbrB_sf"/>
</dbReference>
<dbReference type="NCBIfam" id="TIGR00242">
    <property type="entry name" value="division/cell wall cluster transcriptional repressor MraZ"/>
    <property type="match status" value="1"/>
</dbReference>
<accession>A0A1F7GMS3</accession>
<sequence length="139" mass="15989">MFFLGEYRVTFTGQGRIIIPKKIREALGTEKTFTLTKGLDSCLSGFRNNDWEKAAKELLNASPLEMQKAETKRHLFSSAIIVEIDDQGRFVITKTLLSYAGLTSEAVIIGVGDHFEVWQPQRWQEYQKKLEKFKRPFGE</sequence>
<reference evidence="9 10" key="1">
    <citation type="journal article" date="2016" name="Nat. Commun.">
        <title>Thousands of microbial genomes shed light on interconnected biogeochemical processes in an aquifer system.</title>
        <authorList>
            <person name="Anantharaman K."/>
            <person name="Brown C.T."/>
            <person name="Hug L.A."/>
            <person name="Sharon I."/>
            <person name="Castelle C.J."/>
            <person name="Probst A.J."/>
            <person name="Thomas B.C."/>
            <person name="Singh A."/>
            <person name="Wilkins M.J."/>
            <person name="Karaoz U."/>
            <person name="Brodie E.L."/>
            <person name="Williams K.H."/>
            <person name="Hubbard S.S."/>
            <person name="Banfield J.F."/>
        </authorList>
    </citation>
    <scope>NUCLEOTIDE SEQUENCE [LARGE SCALE GENOMIC DNA]</scope>
</reference>
<keyword evidence="2 7" id="KW-0963">Cytoplasm</keyword>
<evidence type="ECO:0000259" key="8">
    <source>
        <dbReference type="PROSITE" id="PS51740"/>
    </source>
</evidence>
<evidence type="ECO:0000256" key="2">
    <source>
        <dbReference type="ARBA" id="ARBA00022490"/>
    </source>
</evidence>
<dbReference type="Proteomes" id="UP000177026">
    <property type="component" value="Unassembled WGS sequence"/>
</dbReference>
<dbReference type="PROSITE" id="PS51740">
    <property type="entry name" value="SPOVT_ABRB"/>
    <property type="match status" value="1"/>
</dbReference>
<evidence type="ECO:0000256" key="1">
    <source>
        <dbReference type="ARBA" id="ARBA00013860"/>
    </source>
</evidence>
<evidence type="ECO:0000313" key="9">
    <source>
        <dbReference type="EMBL" id="OGK19792.1"/>
    </source>
</evidence>
<evidence type="ECO:0000256" key="5">
    <source>
        <dbReference type="ARBA" id="ARBA00023125"/>
    </source>
</evidence>
<dbReference type="CDD" id="cd16320">
    <property type="entry name" value="MraZ_N"/>
    <property type="match status" value="1"/>
</dbReference>
<gene>
    <name evidence="7" type="primary">mraZ</name>
    <name evidence="9" type="ORF">A2866_03575</name>
</gene>
<evidence type="ECO:0000256" key="4">
    <source>
        <dbReference type="ARBA" id="ARBA00023015"/>
    </source>
</evidence>
<dbReference type="PANTHER" id="PTHR34701">
    <property type="entry name" value="TRANSCRIPTIONAL REGULATOR MRAZ"/>
    <property type="match status" value="1"/>
</dbReference>
<dbReference type="InterPro" id="IPR038619">
    <property type="entry name" value="MraZ_sf"/>
</dbReference>
<dbReference type="GO" id="GO:0003700">
    <property type="term" value="F:DNA-binding transcription factor activity"/>
    <property type="evidence" value="ECO:0007669"/>
    <property type="project" value="UniProtKB-UniRule"/>
</dbReference>
<evidence type="ECO:0000256" key="3">
    <source>
        <dbReference type="ARBA" id="ARBA00022737"/>
    </source>
</evidence>
<dbReference type="SUPFAM" id="SSF89447">
    <property type="entry name" value="AbrB/MazE/MraZ-like"/>
    <property type="match status" value="1"/>
</dbReference>
<dbReference type="Pfam" id="PF02381">
    <property type="entry name" value="MraZ"/>
    <property type="match status" value="2"/>
</dbReference>
<keyword evidence="3" id="KW-0677">Repeat</keyword>